<dbReference type="GO" id="GO:0005524">
    <property type="term" value="F:ATP binding"/>
    <property type="evidence" value="ECO:0007669"/>
    <property type="project" value="UniProtKB-KW"/>
</dbReference>
<dbReference type="OrthoDB" id="7851174at2759"/>
<dbReference type="FunFam" id="3.10.110.10:FF:000101">
    <property type="entry name" value="Ubiquitin-conjugating enzyme E2 D2"/>
    <property type="match status" value="1"/>
</dbReference>
<dbReference type="PROSITE" id="PS50127">
    <property type="entry name" value="UBC_2"/>
    <property type="match status" value="1"/>
</dbReference>
<comment type="pathway">
    <text evidence="2">Protein modification; protein ubiquitination.</text>
</comment>
<organism evidence="8 9">
    <name type="scientific">Rhizophagus clarus</name>
    <dbReference type="NCBI Taxonomy" id="94130"/>
    <lineage>
        <taxon>Eukaryota</taxon>
        <taxon>Fungi</taxon>
        <taxon>Fungi incertae sedis</taxon>
        <taxon>Mucoromycota</taxon>
        <taxon>Glomeromycotina</taxon>
        <taxon>Glomeromycetes</taxon>
        <taxon>Glomerales</taxon>
        <taxon>Glomeraceae</taxon>
        <taxon>Rhizophagus</taxon>
    </lineage>
</organism>
<dbReference type="Gene3D" id="3.10.110.10">
    <property type="entry name" value="Ubiquitin Conjugating Enzyme"/>
    <property type="match status" value="1"/>
</dbReference>
<protein>
    <submittedName>
        <fullName evidence="8">Ubiquitin-conjugating enzyme</fullName>
    </submittedName>
</protein>
<dbReference type="SUPFAM" id="SSF54495">
    <property type="entry name" value="UBC-like"/>
    <property type="match status" value="1"/>
</dbReference>
<evidence type="ECO:0000256" key="3">
    <source>
        <dbReference type="ARBA" id="ARBA00022679"/>
    </source>
</evidence>
<feature type="domain" description="UBC core" evidence="7">
    <location>
        <begin position="1"/>
        <end position="150"/>
    </location>
</feature>
<dbReference type="SMART" id="SM00212">
    <property type="entry name" value="UBCc"/>
    <property type="match status" value="1"/>
</dbReference>
<keyword evidence="5" id="KW-0833">Ubl conjugation pathway</keyword>
<evidence type="ECO:0000313" key="8">
    <source>
        <dbReference type="EMBL" id="GES90074.1"/>
    </source>
</evidence>
<dbReference type="InterPro" id="IPR016135">
    <property type="entry name" value="UBQ-conjugating_enzyme/RWD"/>
</dbReference>
<gene>
    <name evidence="8" type="ORF">RCL2_001694300</name>
</gene>
<keyword evidence="4" id="KW-0547">Nucleotide-binding</keyword>
<dbReference type="Proteomes" id="UP000615446">
    <property type="component" value="Unassembled WGS sequence"/>
</dbReference>
<evidence type="ECO:0000256" key="1">
    <source>
        <dbReference type="ARBA" id="ARBA00000485"/>
    </source>
</evidence>
<comment type="caution">
    <text evidence="8">The sequence shown here is derived from an EMBL/GenBank/DDBJ whole genome shotgun (WGS) entry which is preliminary data.</text>
</comment>
<proteinExistence type="predicted"/>
<reference evidence="8" key="1">
    <citation type="submission" date="2019-10" db="EMBL/GenBank/DDBJ databases">
        <title>Conservation and host-specific expression of non-tandemly repeated heterogenous ribosome RNA gene in arbuscular mycorrhizal fungi.</title>
        <authorList>
            <person name="Maeda T."/>
            <person name="Kobayashi Y."/>
            <person name="Nakagawa T."/>
            <person name="Ezawa T."/>
            <person name="Yamaguchi K."/>
            <person name="Bino T."/>
            <person name="Nishimoto Y."/>
            <person name="Shigenobu S."/>
            <person name="Kawaguchi M."/>
        </authorList>
    </citation>
    <scope>NUCLEOTIDE SEQUENCE</scope>
    <source>
        <strain evidence="8">HR1</strain>
    </source>
</reference>
<name>A0A8H3LRL0_9GLOM</name>
<keyword evidence="3" id="KW-0808">Transferase</keyword>
<dbReference type="InterPro" id="IPR000608">
    <property type="entry name" value="UBC"/>
</dbReference>
<sequence length="156" mass="17907">MAYKRIGKEFNDLGRTLPLTCNAGPTDDDLFHWQATIMGPSDSSYSGGVFFLDIRFPNDYPFKPPRIGFTTKIYHPNINDNGNICNCCMNILKEQWSPAFTISKVLVLICKLLTDPIEGCQLAPQPSYLYHNDRNLYETNVREWTRKYAMQSSELI</sequence>
<comment type="catalytic activity">
    <reaction evidence="1">
        <text>S-ubiquitinyl-[E1 ubiquitin-activating enzyme]-L-cysteine + [E2 ubiquitin-conjugating enzyme]-L-cysteine = [E1 ubiquitin-activating enzyme]-L-cysteine + S-ubiquitinyl-[E2 ubiquitin-conjugating enzyme]-L-cysteine.</text>
        <dbReference type="EC" id="2.3.2.23"/>
    </reaction>
</comment>
<dbReference type="EMBL" id="BLAL01000193">
    <property type="protein sequence ID" value="GES90074.1"/>
    <property type="molecule type" value="Genomic_DNA"/>
</dbReference>
<dbReference type="AlphaFoldDB" id="A0A8H3LRL0"/>
<evidence type="ECO:0000256" key="4">
    <source>
        <dbReference type="ARBA" id="ARBA00022741"/>
    </source>
</evidence>
<keyword evidence="6" id="KW-0067">ATP-binding</keyword>
<dbReference type="Pfam" id="PF00179">
    <property type="entry name" value="UQ_con"/>
    <property type="match status" value="1"/>
</dbReference>
<evidence type="ECO:0000259" key="7">
    <source>
        <dbReference type="PROSITE" id="PS50127"/>
    </source>
</evidence>
<evidence type="ECO:0000256" key="2">
    <source>
        <dbReference type="ARBA" id="ARBA00004906"/>
    </source>
</evidence>
<evidence type="ECO:0000313" key="9">
    <source>
        <dbReference type="Proteomes" id="UP000615446"/>
    </source>
</evidence>
<accession>A0A8H3LRL0</accession>
<dbReference type="GO" id="GO:0061631">
    <property type="term" value="F:ubiquitin conjugating enzyme activity"/>
    <property type="evidence" value="ECO:0007669"/>
    <property type="project" value="UniProtKB-EC"/>
</dbReference>
<dbReference type="PANTHER" id="PTHR24068">
    <property type="entry name" value="UBIQUITIN-CONJUGATING ENZYME E2"/>
    <property type="match status" value="1"/>
</dbReference>
<evidence type="ECO:0000256" key="5">
    <source>
        <dbReference type="ARBA" id="ARBA00022786"/>
    </source>
</evidence>
<evidence type="ECO:0000256" key="6">
    <source>
        <dbReference type="ARBA" id="ARBA00022840"/>
    </source>
</evidence>